<evidence type="ECO:0000259" key="4">
    <source>
        <dbReference type="PROSITE" id="PS50158"/>
    </source>
</evidence>
<dbReference type="CDD" id="cd00303">
    <property type="entry name" value="retropepsin_like"/>
    <property type="match status" value="1"/>
</dbReference>
<dbReference type="InterPro" id="IPR021109">
    <property type="entry name" value="Peptidase_aspartic_dom_sf"/>
</dbReference>
<keyword evidence="1" id="KW-0479">Metal-binding</keyword>
<keyword evidence="1" id="KW-0862">Zinc</keyword>
<organism evidence="5 6">
    <name type="scientific">Magallana gigas</name>
    <name type="common">Pacific oyster</name>
    <name type="synonym">Crassostrea gigas</name>
    <dbReference type="NCBI Taxonomy" id="29159"/>
    <lineage>
        <taxon>Eukaryota</taxon>
        <taxon>Metazoa</taxon>
        <taxon>Spiralia</taxon>
        <taxon>Lophotrochozoa</taxon>
        <taxon>Mollusca</taxon>
        <taxon>Bivalvia</taxon>
        <taxon>Autobranchia</taxon>
        <taxon>Pteriomorphia</taxon>
        <taxon>Ostreida</taxon>
        <taxon>Ostreoidea</taxon>
        <taxon>Ostreidae</taxon>
        <taxon>Magallana</taxon>
    </lineage>
</organism>
<feature type="compositionally biased region" description="Basic and acidic residues" evidence="3">
    <location>
        <begin position="123"/>
        <end position="132"/>
    </location>
</feature>
<protein>
    <recommendedName>
        <fullName evidence="4">CCHC-type domain-containing protein</fullName>
    </recommendedName>
</protein>
<dbReference type="GO" id="GO:0006508">
    <property type="term" value="P:proteolysis"/>
    <property type="evidence" value="ECO:0007669"/>
    <property type="project" value="InterPro"/>
</dbReference>
<dbReference type="AlphaFoldDB" id="A0A8W8MKG6"/>
<feature type="compositionally biased region" description="Basic and acidic residues" evidence="3">
    <location>
        <begin position="67"/>
        <end position="96"/>
    </location>
</feature>
<dbReference type="PANTHER" id="PTHR46888:SF1">
    <property type="entry name" value="RIBONUCLEASE H"/>
    <property type="match status" value="1"/>
</dbReference>
<keyword evidence="6" id="KW-1185">Reference proteome</keyword>
<dbReference type="PANTHER" id="PTHR46888">
    <property type="entry name" value="ZINC KNUCKLE DOMAINCONTAINING PROTEIN-RELATED"/>
    <property type="match status" value="1"/>
</dbReference>
<dbReference type="InterPro" id="IPR001969">
    <property type="entry name" value="Aspartic_peptidase_AS"/>
</dbReference>
<evidence type="ECO:0000256" key="2">
    <source>
        <dbReference type="SAM" id="Coils"/>
    </source>
</evidence>
<evidence type="ECO:0000313" key="5">
    <source>
        <dbReference type="EnsemblMetazoa" id="G33872.1:cds"/>
    </source>
</evidence>
<sequence length="472" mass="52785">MATADLERELTALHEEIRELEKSIRQQGNVMHSTPRPREMEIRNNYDSGIASGRPSSIIPRSPLADHFPDVRPDSQLDHTRPKVRFNEEMDTRDETNGNGIGPVVNNGNVTERRYRRPTVQGKETETRRAEDRRGYRAYQHQLMTDTTAGEESVKIELKDWMASIEKNVADMKKEIQQLRKGEGPSDRKPFKYSPGPGKAMDAVKCYGCHKRGHYKKNCPEKVKSTQGNKTSEERDTVRKYEYKGSNGHLSGRLGSCSHEAGMFIYVMINGVKVKMLVDTGATVTMVSTASIKAIKDYCEIQVKEPGMKVFTADGDELAVEGKVSVEMEIGNHLVMTLALVADLQVEGILGLDMIKSLGMIIDAKQSILSFNDDRIPMVWEGKFGCFRVVAMDKDNGPPRSELIASEKICTLNKGQSHSHGTAQSTWREDASDQYTTANGHLVENKAAVELFKVKADSKVVYQNTEIGQNVE</sequence>
<dbReference type="Gene3D" id="4.10.60.10">
    <property type="entry name" value="Zinc finger, CCHC-type"/>
    <property type="match status" value="1"/>
</dbReference>
<feature type="coiled-coil region" evidence="2">
    <location>
        <begin position="3"/>
        <end position="30"/>
    </location>
</feature>
<dbReference type="PROSITE" id="PS50158">
    <property type="entry name" value="ZF_CCHC"/>
    <property type="match status" value="1"/>
</dbReference>
<dbReference type="SUPFAM" id="SSF50630">
    <property type="entry name" value="Acid proteases"/>
    <property type="match status" value="1"/>
</dbReference>
<dbReference type="GO" id="GO:0008270">
    <property type="term" value="F:zinc ion binding"/>
    <property type="evidence" value="ECO:0007669"/>
    <property type="project" value="UniProtKB-KW"/>
</dbReference>
<proteinExistence type="predicted"/>
<evidence type="ECO:0000313" key="6">
    <source>
        <dbReference type="Proteomes" id="UP000005408"/>
    </source>
</evidence>
<feature type="region of interest" description="Disordered" evidence="3">
    <location>
        <begin position="46"/>
        <end position="132"/>
    </location>
</feature>
<evidence type="ECO:0000256" key="3">
    <source>
        <dbReference type="SAM" id="MobiDB-lite"/>
    </source>
</evidence>
<name>A0A8W8MKG6_MAGGI</name>
<dbReference type="InterPro" id="IPR001878">
    <property type="entry name" value="Znf_CCHC"/>
</dbReference>
<keyword evidence="1" id="KW-0863">Zinc-finger</keyword>
<dbReference type="GO" id="GO:0004190">
    <property type="term" value="F:aspartic-type endopeptidase activity"/>
    <property type="evidence" value="ECO:0007669"/>
    <property type="project" value="InterPro"/>
</dbReference>
<feature type="compositionally biased region" description="Low complexity" evidence="3">
    <location>
        <begin position="48"/>
        <end position="63"/>
    </location>
</feature>
<dbReference type="EnsemblMetazoa" id="G33872.1">
    <property type="protein sequence ID" value="G33872.1:cds"/>
    <property type="gene ID" value="G33872"/>
</dbReference>
<keyword evidence="2" id="KW-0175">Coiled coil</keyword>
<dbReference type="Pfam" id="PF13975">
    <property type="entry name" value="gag-asp_proteas"/>
    <property type="match status" value="1"/>
</dbReference>
<dbReference type="GO" id="GO:0003676">
    <property type="term" value="F:nucleic acid binding"/>
    <property type="evidence" value="ECO:0007669"/>
    <property type="project" value="InterPro"/>
</dbReference>
<reference evidence="5" key="1">
    <citation type="submission" date="2022-08" db="UniProtKB">
        <authorList>
            <consortium name="EnsemblMetazoa"/>
        </authorList>
    </citation>
    <scope>IDENTIFICATION</scope>
    <source>
        <strain evidence="5">05x7-T-G4-1.051#20</strain>
    </source>
</reference>
<dbReference type="InterPro" id="IPR036875">
    <property type="entry name" value="Znf_CCHC_sf"/>
</dbReference>
<dbReference type="PROSITE" id="PS00141">
    <property type="entry name" value="ASP_PROTEASE"/>
    <property type="match status" value="1"/>
</dbReference>
<evidence type="ECO:0000256" key="1">
    <source>
        <dbReference type="PROSITE-ProRule" id="PRU00047"/>
    </source>
</evidence>
<feature type="domain" description="CCHC-type" evidence="4">
    <location>
        <begin position="205"/>
        <end position="221"/>
    </location>
</feature>
<dbReference type="Gene3D" id="2.40.70.10">
    <property type="entry name" value="Acid Proteases"/>
    <property type="match status" value="1"/>
</dbReference>
<dbReference type="SUPFAM" id="SSF57756">
    <property type="entry name" value="Retrovirus zinc finger-like domains"/>
    <property type="match status" value="1"/>
</dbReference>
<dbReference type="Proteomes" id="UP000005408">
    <property type="component" value="Unassembled WGS sequence"/>
</dbReference>
<accession>A0A8W8MKG6</accession>